<sequence>MSHSSSRHLLLMAAPALVTWIVLVAFGASPLLAVAYALLLACPVHMLMMVLMPSHQHQPAAVPADARHAGHGTGRRSCH</sequence>
<organism evidence="1">
    <name type="scientific">Propionibacterium freudenreichii subsp. freudenreichii</name>
    <dbReference type="NCBI Taxonomy" id="66712"/>
    <lineage>
        <taxon>Bacteria</taxon>
        <taxon>Bacillati</taxon>
        <taxon>Actinomycetota</taxon>
        <taxon>Actinomycetes</taxon>
        <taxon>Propionibacteriales</taxon>
        <taxon>Propionibacteriaceae</taxon>
        <taxon>Propionibacterium</taxon>
    </lineage>
</organism>
<evidence type="ECO:0000313" key="1">
    <source>
        <dbReference type="EMBL" id="CEP26370.1"/>
    </source>
</evidence>
<dbReference type="AlphaFoldDB" id="A0A0B7NR83"/>
<accession>A0A0B7NR83</accession>
<dbReference type="EMBL" id="LM676407">
    <property type="protein sequence ID" value="CEP26370.1"/>
    <property type="molecule type" value="Genomic_DNA"/>
</dbReference>
<name>A0A0B7NR83_PROFF</name>
<proteinExistence type="predicted"/>
<protein>
    <recommendedName>
        <fullName evidence="2">DUF2933 domain-containing protein</fullName>
    </recommendedName>
</protein>
<evidence type="ECO:0008006" key="2">
    <source>
        <dbReference type="Google" id="ProtNLM"/>
    </source>
</evidence>
<gene>
    <name evidence="1" type="ORF">PFCIRM138_07170</name>
</gene>
<reference evidence="1" key="1">
    <citation type="submission" date="2014-08" db="EMBL/GenBank/DDBJ databases">
        <authorList>
            <person name="Falentin Helene"/>
        </authorList>
    </citation>
    <scope>NUCLEOTIDE SEQUENCE</scope>
</reference>